<sequence length="240" mass="26751">MPWYALQADGSTDLDNNAILLVYTMCICSLPTNTTGAEIFKSLNDYLSSKLNWSFSVGICTEGAVSMTGRPSHNPGQEVVPEWESTHCVINWEMLARCKMSPELHSLQMPSPPVFSNSVAKKWKPVATHPSQVAFKGEILSKSLQVKKADFFQKKKSPLAAHFSDEEWIENDNCFQIGRQNVCIQSQLATVGQQLTKDTFDMFPTLPEHLGNKDPGPSLSQLICDHIALLSVEFEHYLST</sequence>
<organism evidence="1 2">
    <name type="scientific">Labeo rohita</name>
    <name type="common">Indian major carp</name>
    <name type="synonym">Cyprinus rohita</name>
    <dbReference type="NCBI Taxonomy" id="84645"/>
    <lineage>
        <taxon>Eukaryota</taxon>
        <taxon>Metazoa</taxon>
        <taxon>Chordata</taxon>
        <taxon>Craniata</taxon>
        <taxon>Vertebrata</taxon>
        <taxon>Euteleostomi</taxon>
        <taxon>Actinopterygii</taxon>
        <taxon>Neopterygii</taxon>
        <taxon>Teleostei</taxon>
        <taxon>Ostariophysi</taxon>
        <taxon>Cypriniformes</taxon>
        <taxon>Cyprinidae</taxon>
        <taxon>Labeoninae</taxon>
        <taxon>Labeonini</taxon>
        <taxon>Labeo</taxon>
    </lineage>
</organism>
<evidence type="ECO:0000313" key="2">
    <source>
        <dbReference type="Proteomes" id="UP000830375"/>
    </source>
</evidence>
<gene>
    <name evidence="1" type="ORF">H4Q32_002313</name>
</gene>
<dbReference type="PANTHER" id="PTHR45913">
    <property type="entry name" value="EPM2A-INTERACTING PROTEIN 1"/>
    <property type="match status" value="1"/>
</dbReference>
<accession>A0ABQ8MMT0</accession>
<protein>
    <submittedName>
        <fullName evidence="1">Zinc finger MYM-type protein 6</fullName>
    </submittedName>
</protein>
<dbReference type="EMBL" id="JACTAM010000005">
    <property type="protein sequence ID" value="KAI2664174.1"/>
    <property type="molecule type" value="Genomic_DNA"/>
</dbReference>
<reference evidence="1 2" key="1">
    <citation type="submission" date="2022-01" db="EMBL/GenBank/DDBJ databases">
        <title>A high-quality chromosome-level genome assembly of rohu carp, Labeo rohita.</title>
        <authorList>
            <person name="Arick M.A. II"/>
            <person name="Hsu C.-Y."/>
            <person name="Magbanua Z."/>
            <person name="Pechanova O."/>
            <person name="Grover C."/>
            <person name="Miller E."/>
            <person name="Thrash A."/>
            <person name="Ezzel L."/>
            <person name="Alam S."/>
            <person name="Benzie J."/>
            <person name="Hamilton M."/>
            <person name="Karsi A."/>
            <person name="Lawrence M.L."/>
            <person name="Peterson D.G."/>
        </authorList>
    </citation>
    <scope>NUCLEOTIDE SEQUENCE [LARGE SCALE GENOMIC DNA]</scope>
    <source>
        <strain evidence="2">BAU-BD-2019</strain>
        <tissue evidence="1">Blood</tissue>
    </source>
</reference>
<dbReference type="PANTHER" id="PTHR45913:SF19">
    <property type="entry name" value="LOW QUALITY PROTEIN: ZINC FINGER BED DOMAIN-CONTAINING PROTEIN 5-LIKE"/>
    <property type="match status" value="1"/>
</dbReference>
<dbReference type="Proteomes" id="UP000830375">
    <property type="component" value="Unassembled WGS sequence"/>
</dbReference>
<keyword evidence="2" id="KW-1185">Reference proteome</keyword>
<evidence type="ECO:0000313" key="1">
    <source>
        <dbReference type="EMBL" id="KAI2664174.1"/>
    </source>
</evidence>
<comment type="caution">
    <text evidence="1">The sequence shown here is derived from an EMBL/GenBank/DDBJ whole genome shotgun (WGS) entry which is preliminary data.</text>
</comment>
<name>A0ABQ8MMT0_LABRO</name>
<proteinExistence type="predicted"/>